<sequence length="170" mass="18323">MGLESKILSKEIQELLYDTEKTVGTAESCTGGRIAESIMAVPGASNYFKGGIICYTDDIKENLLGVSHDLLQEKTAVCEEVAKEMVKGAIETLRVDYALVATGIAGPGGGTPEIPVGTIWLGYGSKDDIRTYKLTEDFGRDINLSIATNQGLRLLLDFLKEHAGELPKQV</sequence>
<comment type="caution">
    <text evidence="2">The sequence shown here is derived from an EMBL/GenBank/DDBJ whole genome shotgun (WGS) entry which is preliminary data.</text>
</comment>
<evidence type="ECO:0000259" key="1">
    <source>
        <dbReference type="Pfam" id="PF02464"/>
    </source>
</evidence>
<dbReference type="NCBIfam" id="TIGR00199">
    <property type="entry name" value="PncC_domain"/>
    <property type="match status" value="1"/>
</dbReference>
<dbReference type="AlphaFoldDB" id="A0A9D2FX34"/>
<proteinExistence type="predicted"/>
<protein>
    <submittedName>
        <fullName evidence="2">CinA family protein</fullName>
    </submittedName>
</protein>
<feature type="domain" description="CinA C-terminal" evidence="1">
    <location>
        <begin position="8"/>
        <end position="158"/>
    </location>
</feature>
<dbReference type="SUPFAM" id="SSF142433">
    <property type="entry name" value="CinA-like"/>
    <property type="match status" value="1"/>
</dbReference>
<dbReference type="Pfam" id="PF02464">
    <property type="entry name" value="CinA"/>
    <property type="match status" value="1"/>
</dbReference>
<gene>
    <name evidence="2" type="ORF">H9966_00695</name>
</gene>
<reference evidence="2" key="2">
    <citation type="submission" date="2021-04" db="EMBL/GenBank/DDBJ databases">
        <authorList>
            <person name="Gilroy R."/>
        </authorList>
    </citation>
    <scope>NUCLEOTIDE SEQUENCE</scope>
    <source>
        <strain evidence="2">ChiHecec3B27-8219</strain>
    </source>
</reference>
<dbReference type="Gene3D" id="3.90.950.20">
    <property type="entry name" value="CinA-like"/>
    <property type="match status" value="1"/>
</dbReference>
<dbReference type="InterPro" id="IPR008136">
    <property type="entry name" value="CinA_C"/>
</dbReference>
<dbReference type="EMBL" id="DXBE01000008">
    <property type="protein sequence ID" value="HIZ68402.1"/>
    <property type="molecule type" value="Genomic_DNA"/>
</dbReference>
<name>A0A9D2FX34_9BACT</name>
<evidence type="ECO:0000313" key="2">
    <source>
        <dbReference type="EMBL" id="HIZ68402.1"/>
    </source>
</evidence>
<evidence type="ECO:0000313" key="3">
    <source>
        <dbReference type="Proteomes" id="UP000824055"/>
    </source>
</evidence>
<accession>A0A9D2FX34</accession>
<dbReference type="InterPro" id="IPR036653">
    <property type="entry name" value="CinA-like_C"/>
</dbReference>
<organism evidence="2 3">
    <name type="scientific">Candidatus Prevotella avicola</name>
    <dbReference type="NCBI Taxonomy" id="2838738"/>
    <lineage>
        <taxon>Bacteria</taxon>
        <taxon>Pseudomonadati</taxon>
        <taxon>Bacteroidota</taxon>
        <taxon>Bacteroidia</taxon>
        <taxon>Bacteroidales</taxon>
        <taxon>Prevotellaceae</taxon>
        <taxon>Prevotella</taxon>
    </lineage>
</organism>
<reference evidence="2" key="1">
    <citation type="journal article" date="2021" name="PeerJ">
        <title>Extensive microbial diversity within the chicken gut microbiome revealed by metagenomics and culture.</title>
        <authorList>
            <person name="Gilroy R."/>
            <person name="Ravi A."/>
            <person name="Getino M."/>
            <person name="Pursley I."/>
            <person name="Horton D.L."/>
            <person name="Alikhan N.F."/>
            <person name="Baker D."/>
            <person name="Gharbi K."/>
            <person name="Hall N."/>
            <person name="Watson M."/>
            <person name="Adriaenssens E.M."/>
            <person name="Foster-Nyarko E."/>
            <person name="Jarju S."/>
            <person name="Secka A."/>
            <person name="Antonio M."/>
            <person name="Oren A."/>
            <person name="Chaudhuri R.R."/>
            <person name="La Ragione R."/>
            <person name="Hildebrand F."/>
            <person name="Pallen M.J."/>
        </authorList>
    </citation>
    <scope>NUCLEOTIDE SEQUENCE</scope>
    <source>
        <strain evidence="2">ChiHecec3B27-8219</strain>
    </source>
</reference>
<dbReference type="Proteomes" id="UP000824055">
    <property type="component" value="Unassembled WGS sequence"/>
</dbReference>